<accession>A0A834LER0</accession>
<dbReference type="PANTHER" id="PTHR31639">
    <property type="entry name" value="F-BOX PROTEIN-LIKE"/>
    <property type="match status" value="1"/>
</dbReference>
<name>A0A834LER0_RHOSS</name>
<dbReference type="Proteomes" id="UP000626092">
    <property type="component" value="Unassembled WGS sequence"/>
</dbReference>
<dbReference type="OrthoDB" id="1503514at2759"/>
<dbReference type="PANTHER" id="PTHR31639:SF312">
    <property type="entry name" value="CYCLIN-LIKE F-BOX"/>
    <property type="match status" value="1"/>
</dbReference>
<dbReference type="EMBL" id="WJXA01000009">
    <property type="protein sequence ID" value="KAF7133095.1"/>
    <property type="molecule type" value="Genomic_DNA"/>
</dbReference>
<keyword evidence="4" id="KW-1185">Reference proteome</keyword>
<gene>
    <name evidence="3" type="ORF">RHSIM_Rhsim09G0117400</name>
</gene>
<protein>
    <recommendedName>
        <fullName evidence="5">F-box domain-containing protein</fullName>
    </recommendedName>
</protein>
<feature type="domain" description="F-box/LRR-repeat protein 15/At3g58940/PEG3-like LRR" evidence="2">
    <location>
        <begin position="51"/>
        <end position="184"/>
    </location>
</feature>
<reference evidence="3" key="1">
    <citation type="submission" date="2019-11" db="EMBL/GenBank/DDBJ databases">
        <authorList>
            <person name="Liu Y."/>
            <person name="Hou J."/>
            <person name="Li T.-Q."/>
            <person name="Guan C.-H."/>
            <person name="Wu X."/>
            <person name="Wu H.-Z."/>
            <person name="Ling F."/>
            <person name="Zhang R."/>
            <person name="Shi X.-G."/>
            <person name="Ren J.-P."/>
            <person name="Chen E.-F."/>
            <person name="Sun J.-M."/>
        </authorList>
    </citation>
    <scope>NUCLEOTIDE SEQUENCE</scope>
    <source>
        <strain evidence="3">Adult_tree_wgs_1</strain>
        <tissue evidence="3">Leaves</tissue>
    </source>
</reference>
<dbReference type="SUPFAM" id="SSF52047">
    <property type="entry name" value="RNI-like"/>
    <property type="match status" value="2"/>
</dbReference>
<proteinExistence type="predicted"/>
<dbReference type="Gene3D" id="3.80.10.10">
    <property type="entry name" value="Ribonuclease Inhibitor"/>
    <property type="match status" value="1"/>
</dbReference>
<comment type="caution">
    <text evidence="3">The sequence shown here is derived from an EMBL/GenBank/DDBJ whole genome shotgun (WGS) entry which is preliminary data.</text>
</comment>
<dbReference type="Pfam" id="PF24758">
    <property type="entry name" value="LRR_At5g56370"/>
    <property type="match status" value="2"/>
</dbReference>
<evidence type="ECO:0000259" key="2">
    <source>
        <dbReference type="Pfam" id="PF24758"/>
    </source>
</evidence>
<evidence type="ECO:0000313" key="3">
    <source>
        <dbReference type="EMBL" id="KAF7133095.1"/>
    </source>
</evidence>
<dbReference type="InterPro" id="IPR001810">
    <property type="entry name" value="F-box_dom"/>
</dbReference>
<dbReference type="Pfam" id="PF00646">
    <property type="entry name" value="F-box"/>
    <property type="match status" value="1"/>
</dbReference>
<dbReference type="AlphaFoldDB" id="A0A834LER0"/>
<dbReference type="InterPro" id="IPR032675">
    <property type="entry name" value="LRR_dom_sf"/>
</dbReference>
<organism evidence="3 4">
    <name type="scientific">Rhododendron simsii</name>
    <name type="common">Sims's rhododendron</name>
    <dbReference type="NCBI Taxonomy" id="118357"/>
    <lineage>
        <taxon>Eukaryota</taxon>
        <taxon>Viridiplantae</taxon>
        <taxon>Streptophyta</taxon>
        <taxon>Embryophyta</taxon>
        <taxon>Tracheophyta</taxon>
        <taxon>Spermatophyta</taxon>
        <taxon>Magnoliopsida</taxon>
        <taxon>eudicotyledons</taxon>
        <taxon>Gunneridae</taxon>
        <taxon>Pentapetalae</taxon>
        <taxon>asterids</taxon>
        <taxon>Ericales</taxon>
        <taxon>Ericaceae</taxon>
        <taxon>Ericoideae</taxon>
        <taxon>Rhodoreae</taxon>
        <taxon>Rhododendron</taxon>
    </lineage>
</organism>
<evidence type="ECO:0000313" key="4">
    <source>
        <dbReference type="Proteomes" id="UP000626092"/>
    </source>
</evidence>
<dbReference type="InterPro" id="IPR055411">
    <property type="entry name" value="LRR_FXL15/At3g58940/PEG3-like"/>
</dbReference>
<feature type="domain" description="F-box/LRR-repeat protein 15/At3g58940/PEG3-like LRR" evidence="2">
    <location>
        <begin position="336"/>
        <end position="556"/>
    </location>
</feature>
<feature type="domain" description="F-box" evidence="1">
    <location>
        <begin position="236"/>
        <end position="268"/>
    </location>
</feature>
<evidence type="ECO:0008006" key="5">
    <source>
        <dbReference type="Google" id="ProtNLM"/>
    </source>
</evidence>
<sequence length="613" mass="70972">METRNRKGQRNLDLISNLPRHIIDCVLSRLPLRDAVTLYIPKLSRRAPDADQWIDLLSRKNIKELTLDYRYNRRHLLPHCFFSCLDLTHLELRNTVFAPPPDFNGFRNLIALKFRRVKLKAYKLESLLHGSPLLQKRTLVDCSGFHHIKVSAPNLESSQLQPPCKFKTIRFEDVPKLADVTVSTLDTEAGHFAKSSTLLEFLTSLSKLTRLSVNGNLLKETMETRNRKPQRNLDLISNLPRHIIVCGVLSRLPLRDAVRTSILSRKWRGYSATLPHLDFGYQFYLTIKETWGRSSLVNFHYELERTISKIFMLHHGPLLKVTLYIPKLSRRAPDTDQWIDLLSRKNIKELTLDYRFNRRHLLPHCFFSCHNLTHLKLRSTVFAPPPDFNGFRNLIALKFRRVKFKAYKLESLLHGSPLLQKRILVDCSGFHHIKVSAPNLESFQLQPHRMFMTIRFEDVPKLANVTVSTLNTEAGHFAKSSTLLEFLTSLPKLTRLFVNGNLLKILARDTLPQELPTTVEGLNYLKLNSLDFADFDQISCALCLIRNTPNLKQLEIQVAFEDLRKLPKIFKNFQGHDYKSSFCTFNRLQVVKIELLAGFKPELELIELLLANS</sequence>
<evidence type="ECO:0000259" key="1">
    <source>
        <dbReference type="Pfam" id="PF00646"/>
    </source>
</evidence>